<dbReference type="FunFam" id="2.20.100.10:FF:000081">
    <property type="entry name" value="Spondin-1"/>
    <property type="match status" value="1"/>
</dbReference>
<keyword evidence="8" id="KW-0325">Glycoprotein</keyword>
<keyword evidence="6" id="KW-0130">Cell adhesion</keyword>
<evidence type="ECO:0000313" key="10">
    <source>
        <dbReference type="EMBL" id="EOB05415.1"/>
    </source>
</evidence>
<dbReference type="NCBIfam" id="NF038123">
    <property type="entry name" value="NF038123_dom"/>
    <property type="match status" value="1"/>
</dbReference>
<dbReference type="SMART" id="SM00209">
    <property type="entry name" value="TSP1"/>
    <property type="match status" value="6"/>
</dbReference>
<feature type="domain" description="Spondin" evidence="9">
    <location>
        <begin position="1"/>
        <end position="121"/>
    </location>
</feature>
<dbReference type="Pfam" id="PF19028">
    <property type="entry name" value="TSP1_spondin"/>
    <property type="match status" value="1"/>
</dbReference>
<dbReference type="InterPro" id="IPR051418">
    <property type="entry name" value="Spondin/Thrombospondin_T1"/>
</dbReference>
<dbReference type="GO" id="GO:0031012">
    <property type="term" value="C:extracellular matrix"/>
    <property type="evidence" value="ECO:0007669"/>
    <property type="project" value="TreeGrafter"/>
</dbReference>
<evidence type="ECO:0000256" key="8">
    <source>
        <dbReference type="ARBA" id="ARBA00023180"/>
    </source>
</evidence>
<comment type="subcellular location">
    <subcellularLocation>
        <location evidence="1">Secreted</location>
        <location evidence="1">Extracellular space</location>
        <location evidence="1">Extracellular matrix</location>
    </subcellularLocation>
</comment>
<dbReference type="Pfam" id="PF00090">
    <property type="entry name" value="TSP_1"/>
    <property type="match status" value="5"/>
</dbReference>
<name>R0LUI7_ANAPL</name>
<evidence type="ECO:0000256" key="4">
    <source>
        <dbReference type="ARBA" id="ARBA00022723"/>
    </source>
</evidence>
<dbReference type="Gene3D" id="2.20.100.10">
    <property type="entry name" value="Thrombospondin type-1 (TSP1) repeat"/>
    <property type="match status" value="6"/>
</dbReference>
<dbReference type="PANTHER" id="PTHR11311:SF16">
    <property type="entry name" value="SPONDIN-1"/>
    <property type="match status" value="1"/>
</dbReference>
<keyword evidence="5" id="KW-0732">Signal</keyword>
<dbReference type="InterPro" id="IPR036383">
    <property type="entry name" value="TSP1_rpt_sf"/>
</dbReference>
<dbReference type="InterPro" id="IPR038678">
    <property type="entry name" value="Spondin_N_sf"/>
</dbReference>
<dbReference type="Pfam" id="PF06468">
    <property type="entry name" value="Spond_N"/>
    <property type="match status" value="1"/>
</dbReference>
<gene>
    <name evidence="10" type="ORF">Anapl_04599</name>
</gene>
<dbReference type="InterPro" id="IPR009465">
    <property type="entry name" value="Spondin_N"/>
</dbReference>
<evidence type="ECO:0000256" key="2">
    <source>
        <dbReference type="ARBA" id="ARBA00022525"/>
    </source>
</evidence>
<evidence type="ECO:0000259" key="9">
    <source>
        <dbReference type="PROSITE" id="PS51020"/>
    </source>
</evidence>
<dbReference type="FunFam" id="2.20.100.10:FF:000013">
    <property type="entry name" value="Spondin 1a"/>
    <property type="match status" value="2"/>
</dbReference>
<dbReference type="EMBL" id="KB742690">
    <property type="protein sequence ID" value="EOB05415.1"/>
    <property type="molecule type" value="Genomic_DNA"/>
</dbReference>
<evidence type="ECO:0000256" key="1">
    <source>
        <dbReference type="ARBA" id="ARBA00004498"/>
    </source>
</evidence>
<keyword evidence="2" id="KW-0964">Secreted</keyword>
<protein>
    <submittedName>
        <fullName evidence="10">Spondin-1</fullName>
    </submittedName>
</protein>
<keyword evidence="4" id="KW-0479">Metal-binding</keyword>
<keyword evidence="3" id="KW-0272">Extracellular matrix</keyword>
<dbReference type="Proteomes" id="UP000296049">
    <property type="component" value="Unassembled WGS sequence"/>
</dbReference>
<evidence type="ECO:0000256" key="3">
    <source>
        <dbReference type="ARBA" id="ARBA00022530"/>
    </source>
</evidence>
<dbReference type="GO" id="GO:0007155">
    <property type="term" value="P:cell adhesion"/>
    <property type="evidence" value="ECO:0007669"/>
    <property type="project" value="UniProtKB-KW"/>
</dbReference>
<dbReference type="Gene3D" id="2.60.40.2130">
    <property type="entry name" value="F-spondin domain"/>
    <property type="match status" value="1"/>
</dbReference>
<evidence type="ECO:0000256" key="6">
    <source>
        <dbReference type="ARBA" id="ARBA00022889"/>
    </source>
</evidence>
<accession>R0LUI7</accession>
<dbReference type="FunFam" id="2.20.100.10:FF:000024">
    <property type="entry name" value="Spondin-1"/>
    <property type="match status" value="1"/>
</dbReference>
<dbReference type="PROSITE" id="PS51020">
    <property type="entry name" value="SPONDIN"/>
    <property type="match status" value="1"/>
</dbReference>
<dbReference type="GO" id="GO:0046872">
    <property type="term" value="F:metal ion binding"/>
    <property type="evidence" value="ECO:0007669"/>
    <property type="project" value="UniProtKB-KW"/>
</dbReference>
<dbReference type="InterPro" id="IPR044004">
    <property type="entry name" value="TSP1_spondin_dom"/>
</dbReference>
<keyword evidence="11" id="KW-1185">Reference proteome</keyword>
<proteinExistence type="predicted"/>
<dbReference type="InterPro" id="IPR000884">
    <property type="entry name" value="TSP1_rpt"/>
</dbReference>
<evidence type="ECO:0000256" key="5">
    <source>
        <dbReference type="ARBA" id="ARBA00022729"/>
    </source>
</evidence>
<dbReference type="PROSITE" id="PS50092">
    <property type="entry name" value="TSP1"/>
    <property type="match status" value="6"/>
</dbReference>
<evidence type="ECO:0000256" key="7">
    <source>
        <dbReference type="ARBA" id="ARBA00023157"/>
    </source>
</evidence>
<reference evidence="11" key="1">
    <citation type="journal article" date="2013" name="Nat. Genet.">
        <title>The duck genome and transcriptome provide insight into an avian influenza virus reservoir species.</title>
        <authorList>
            <person name="Huang Y."/>
            <person name="Li Y."/>
            <person name="Burt D.W."/>
            <person name="Chen H."/>
            <person name="Zhang Y."/>
            <person name="Qian W."/>
            <person name="Kim H."/>
            <person name="Gan S."/>
            <person name="Zhao Y."/>
            <person name="Li J."/>
            <person name="Yi K."/>
            <person name="Feng H."/>
            <person name="Zhu P."/>
            <person name="Li B."/>
            <person name="Liu Q."/>
            <person name="Fairley S."/>
            <person name="Magor K.E."/>
            <person name="Du Z."/>
            <person name="Hu X."/>
            <person name="Goodman L."/>
            <person name="Tafer H."/>
            <person name="Vignal A."/>
            <person name="Lee T."/>
            <person name="Kim K.W."/>
            <person name="Sheng Z."/>
            <person name="An Y."/>
            <person name="Searle S."/>
            <person name="Herrero J."/>
            <person name="Groenen M.A."/>
            <person name="Crooijmans R.P."/>
            <person name="Faraut T."/>
            <person name="Cai Q."/>
            <person name="Webster R.G."/>
            <person name="Aldridge J.R."/>
            <person name="Warren W.C."/>
            <person name="Bartschat S."/>
            <person name="Kehr S."/>
            <person name="Marz M."/>
            <person name="Stadler P.F."/>
            <person name="Smith J."/>
            <person name="Kraus R.H."/>
            <person name="Zhao Y."/>
            <person name="Ren L."/>
            <person name="Fei J."/>
            <person name="Morisson M."/>
            <person name="Kaiser P."/>
            <person name="Griffin D.K."/>
            <person name="Rao M."/>
            <person name="Pitel F."/>
            <person name="Wang J."/>
            <person name="Li N."/>
        </authorList>
    </citation>
    <scope>NUCLEOTIDE SEQUENCE [LARGE SCALE GENOMIC DNA]</scope>
</reference>
<evidence type="ECO:0000313" key="11">
    <source>
        <dbReference type="Proteomes" id="UP000296049"/>
    </source>
</evidence>
<dbReference type="SUPFAM" id="SSF82895">
    <property type="entry name" value="TSP-1 type 1 repeat"/>
    <property type="match status" value="6"/>
</dbReference>
<dbReference type="FunFam" id="2.20.100.10:FF:000026">
    <property type="entry name" value="Spondin 1"/>
    <property type="match status" value="1"/>
</dbReference>
<keyword evidence="7" id="KW-1015">Disulfide bond</keyword>
<dbReference type="AlphaFoldDB" id="R0LUI7"/>
<sequence length="680" mass="76302">MDKNLKEGAEHSCFLLCFKAGELREPQDQRRAAPSAEFSVDRHRHLMSFLTMLGPSPDWNVGLSAEDLCTKDCGWVQKVVQDLIPWDAGTDSGVTYESPNKPTVPQEKIRPLTSLDHPQSPFYDPEGGSIKLVARVVIERIARKCLTGYRLSPSVCIHMSLLYLISTITSLQGEQCNIVPDNIDDIVADLAPEEKEEDDTPETCIYSNWSPWSACSSSTCEKGKRMRQRMLKAQLDLSVPCPDTQDFQPCMGPGCSDEDGSTCMMSDWITWSPCSVSCGMGTRSRERYVKQFPEDGSMCKVPTEETEKCVVNEECSPSSCLVTEWGEWDECSASCGTGMKRRHRMIKMTPADGSMCKAETTEAEKCMMPECHTIPCLLSPWSEWSDCSVTCGKGMRTRQRMLKSAAELGDCNEELEQAEKCMLPECPIDCELTEWSQWSECNTSCGKGHMIRTRMIKIEPQFGGTACPETVQRTKCRVRKCLRGPGMEKRRWKEAREKRRSEQAKKNIDSEQYPVCRLKPWTAWTECSTLCGGGIQERYMMVKKRSKNSSYQQYPEQTKHSTVPSRLFELRVAAPAVKPAKQAPSAVATQPIHASGCRDTALLWEPLIPLCCVLQLSRLLNSSTVSAGGSTRAVFTHSPCCSSQTQTRAVRGRRAMSRAEMPVDQQSAFDFRRATRLRLL</sequence>
<dbReference type="PANTHER" id="PTHR11311">
    <property type="entry name" value="SPONDIN"/>
    <property type="match status" value="1"/>
</dbReference>
<organism evidence="10 11">
    <name type="scientific">Anas platyrhynchos</name>
    <name type="common">Mallard</name>
    <name type="synonym">Anas boschas</name>
    <dbReference type="NCBI Taxonomy" id="8839"/>
    <lineage>
        <taxon>Eukaryota</taxon>
        <taxon>Metazoa</taxon>
        <taxon>Chordata</taxon>
        <taxon>Craniata</taxon>
        <taxon>Vertebrata</taxon>
        <taxon>Euteleostomi</taxon>
        <taxon>Archelosauria</taxon>
        <taxon>Archosauria</taxon>
        <taxon>Dinosauria</taxon>
        <taxon>Saurischia</taxon>
        <taxon>Theropoda</taxon>
        <taxon>Coelurosauria</taxon>
        <taxon>Aves</taxon>
        <taxon>Neognathae</taxon>
        <taxon>Galloanserae</taxon>
        <taxon>Anseriformes</taxon>
        <taxon>Anatidae</taxon>
        <taxon>Anatinae</taxon>
        <taxon>Anas</taxon>
    </lineage>
</organism>